<comment type="caution">
    <text evidence="9">The sequence shown here is derived from an EMBL/GenBank/DDBJ whole genome shotgun (WGS) entry which is preliminary data.</text>
</comment>
<keyword evidence="3" id="KW-1003">Cell membrane</keyword>
<feature type="transmembrane region" description="Helical" evidence="7">
    <location>
        <begin position="179"/>
        <end position="197"/>
    </location>
</feature>
<dbReference type="Pfam" id="PF03458">
    <property type="entry name" value="Gly_transporter"/>
    <property type="match status" value="2"/>
</dbReference>
<comment type="subcellular location">
    <subcellularLocation>
        <location evidence="1">Cell membrane</location>
        <topology evidence="1">Multi-pass membrane protein</topology>
    </subcellularLocation>
</comment>
<accession>A0A495B8Y7</accession>
<feature type="transmembrane region" description="Helical" evidence="7">
    <location>
        <begin position="12"/>
        <end position="29"/>
    </location>
</feature>
<evidence type="ECO:0000256" key="4">
    <source>
        <dbReference type="ARBA" id="ARBA00022692"/>
    </source>
</evidence>
<evidence type="ECO:0000313" key="9">
    <source>
        <dbReference type="EMBL" id="RKQ57100.1"/>
    </source>
</evidence>
<keyword evidence="6 7" id="KW-0472">Membrane</keyword>
<evidence type="ECO:0000256" key="5">
    <source>
        <dbReference type="ARBA" id="ARBA00022989"/>
    </source>
</evidence>
<evidence type="ECO:0000256" key="2">
    <source>
        <dbReference type="ARBA" id="ARBA00008193"/>
    </source>
</evidence>
<comment type="similarity">
    <text evidence="2">Belongs to the UPF0126 family.</text>
</comment>
<feature type="transmembrane region" description="Helical" evidence="7">
    <location>
        <begin position="65"/>
        <end position="84"/>
    </location>
</feature>
<sequence length="216" mass="23445">MNWMDLLLDLDGYSIIGTVAFAVSGYLLGVRKHLDLLGVVIVTLLTAIGGGIIRDMLVGRMPMVFLDNTNLVVIALTVLLAWLVRLHKRENEVLTTLFIIADSIGLVAFSLAGAKLGVEFHLNAFGVILLGFVTAVGGGIVRDMMVNDVPFILHKDFYGTVSIVVAALLFVLSRFGWDHLLAVQLVFVAGVALRLLAHWGELSLPKLAAQRKGRDN</sequence>
<dbReference type="GO" id="GO:0005886">
    <property type="term" value="C:plasma membrane"/>
    <property type="evidence" value="ECO:0007669"/>
    <property type="project" value="UniProtKB-SubCell"/>
</dbReference>
<feature type="transmembrane region" description="Helical" evidence="7">
    <location>
        <begin position="96"/>
        <end position="114"/>
    </location>
</feature>
<feature type="domain" description="Glycine transporter" evidence="8">
    <location>
        <begin position="100"/>
        <end position="173"/>
    </location>
</feature>
<dbReference type="Proteomes" id="UP000279384">
    <property type="component" value="Unassembled WGS sequence"/>
</dbReference>
<evidence type="ECO:0000313" key="10">
    <source>
        <dbReference type="Proteomes" id="UP000279384"/>
    </source>
</evidence>
<keyword evidence="4 7" id="KW-0812">Transmembrane</keyword>
<feature type="transmembrane region" description="Helical" evidence="7">
    <location>
        <begin position="153"/>
        <end position="173"/>
    </location>
</feature>
<evidence type="ECO:0000256" key="6">
    <source>
        <dbReference type="ARBA" id="ARBA00023136"/>
    </source>
</evidence>
<dbReference type="PANTHER" id="PTHR30506">
    <property type="entry name" value="INNER MEMBRANE PROTEIN"/>
    <property type="match status" value="1"/>
</dbReference>
<reference evidence="9 10" key="1">
    <citation type="submission" date="2018-10" db="EMBL/GenBank/DDBJ databases">
        <title>Genomic Encyclopedia of Type Strains, Phase IV (KMG-IV): sequencing the most valuable type-strain genomes for metagenomic binning, comparative biology and taxonomic classification.</title>
        <authorList>
            <person name="Goeker M."/>
        </authorList>
    </citation>
    <scope>NUCLEOTIDE SEQUENCE [LARGE SCALE GENOMIC DNA]</scope>
    <source>
        <strain evidence="9 10">DSM 3303</strain>
    </source>
</reference>
<evidence type="ECO:0000256" key="1">
    <source>
        <dbReference type="ARBA" id="ARBA00004651"/>
    </source>
</evidence>
<gene>
    <name evidence="9" type="ORF">C8E02_2559</name>
</gene>
<dbReference type="InterPro" id="IPR005115">
    <property type="entry name" value="Gly_transporter"/>
</dbReference>
<protein>
    <submittedName>
        <fullName evidence="9">Putative membrane protein YeiH</fullName>
    </submittedName>
</protein>
<feature type="domain" description="Glycine transporter" evidence="8">
    <location>
        <begin position="15"/>
        <end position="84"/>
    </location>
</feature>
<proteinExistence type="inferred from homology"/>
<evidence type="ECO:0000256" key="3">
    <source>
        <dbReference type="ARBA" id="ARBA00022475"/>
    </source>
</evidence>
<dbReference type="EMBL" id="RBID01000016">
    <property type="protein sequence ID" value="RKQ57100.1"/>
    <property type="molecule type" value="Genomic_DNA"/>
</dbReference>
<feature type="transmembrane region" description="Helical" evidence="7">
    <location>
        <begin position="36"/>
        <end position="53"/>
    </location>
</feature>
<organism evidence="9 10">
    <name type="scientific">Vogesella indigofera</name>
    <name type="common">Pseudomonas indigofera</name>
    <dbReference type="NCBI Taxonomy" id="45465"/>
    <lineage>
        <taxon>Bacteria</taxon>
        <taxon>Pseudomonadati</taxon>
        <taxon>Pseudomonadota</taxon>
        <taxon>Betaproteobacteria</taxon>
        <taxon>Neisseriales</taxon>
        <taxon>Chromobacteriaceae</taxon>
        <taxon>Vogesella</taxon>
    </lineage>
</organism>
<evidence type="ECO:0000256" key="7">
    <source>
        <dbReference type="SAM" id="Phobius"/>
    </source>
</evidence>
<dbReference type="PANTHER" id="PTHR30506:SF3">
    <property type="entry name" value="UPF0126 INNER MEMBRANE PROTEIN YADS-RELATED"/>
    <property type="match status" value="1"/>
</dbReference>
<dbReference type="AlphaFoldDB" id="A0A495B8Y7"/>
<feature type="transmembrane region" description="Helical" evidence="7">
    <location>
        <begin position="120"/>
        <end position="141"/>
    </location>
</feature>
<name>A0A495B8Y7_VOGIN</name>
<dbReference type="RefSeq" id="WP_202902734.1">
    <property type="nucleotide sequence ID" value="NZ_JAQQLD010000007.1"/>
</dbReference>
<keyword evidence="5 7" id="KW-1133">Transmembrane helix</keyword>
<evidence type="ECO:0000259" key="8">
    <source>
        <dbReference type="Pfam" id="PF03458"/>
    </source>
</evidence>